<dbReference type="RefSeq" id="WP_068897700.1">
    <property type="nucleotide sequence ID" value="NZ_BDCX01000007.1"/>
</dbReference>
<dbReference type="Gene3D" id="1.10.600.10">
    <property type="entry name" value="Farnesyl Diphosphate Synthase"/>
    <property type="match status" value="1"/>
</dbReference>
<comment type="caution">
    <text evidence="7">The sequence shown here is derived from an EMBL/GenBank/DDBJ whole genome shotgun (WGS) entry which is preliminary data.</text>
</comment>
<dbReference type="InterPro" id="IPR033749">
    <property type="entry name" value="Polyprenyl_synt_CS"/>
</dbReference>
<reference evidence="7 8" key="1">
    <citation type="journal article" date="2016" name="Genome Announc.">
        <title>Draft Genome Sequence of Planomonospora sphaerica JCM9374, a Rare Actinomycete.</title>
        <authorList>
            <person name="Dohra H."/>
            <person name="Suzuki T."/>
            <person name="Inoue Y."/>
            <person name="Kodani S."/>
        </authorList>
    </citation>
    <scope>NUCLEOTIDE SEQUENCE [LARGE SCALE GENOMIC DNA]</scope>
    <source>
        <strain evidence="7 8">JCM 9374</strain>
    </source>
</reference>
<sequence>MPVHVTRPAGPEEVLAGPAVSAGLQRVERRLRSLSASSRLPSVSRAVTRITGAGGKRLRPALTLAAALALGGRIDRRTVTAAACVELVHAGSLVHDDLMDGAAERRGVRTLNAELGDARALVVGDFMLARAALTALSSLSKPVAETLAATVVELAEGQFQEAAELFDADRTPESALCSVRRKTASLFRASCLVAHPDGRALAEYGERFGTMFQILDDLLDLGSTAELLGKPAGNDLRQGVYTLPLLTAVRGDCADLRPFLGRRLTEGEIGTVLTRLRAGSMAEETIAHCRDLAADAVAALPGIADPEAAEALHRLPYAYLDRAESLLVR</sequence>
<dbReference type="SFLD" id="SFLDS00005">
    <property type="entry name" value="Isoprenoid_Synthase_Type_I"/>
    <property type="match status" value="1"/>
</dbReference>
<dbReference type="Proteomes" id="UP000077701">
    <property type="component" value="Unassembled WGS sequence"/>
</dbReference>
<dbReference type="InterPro" id="IPR008949">
    <property type="entry name" value="Isoprenoid_synthase_dom_sf"/>
</dbReference>
<dbReference type="STRING" id="161355.PS9374_03314"/>
<gene>
    <name evidence="7" type="ORF">PS9374_03314</name>
</gene>
<comment type="similarity">
    <text evidence="2 6">Belongs to the FPP/GGPP synthase family.</text>
</comment>
<dbReference type="OrthoDB" id="4497239at2"/>
<dbReference type="GO" id="GO:0004659">
    <property type="term" value="F:prenyltransferase activity"/>
    <property type="evidence" value="ECO:0007669"/>
    <property type="project" value="InterPro"/>
</dbReference>
<evidence type="ECO:0000313" key="7">
    <source>
        <dbReference type="EMBL" id="GAT67656.1"/>
    </source>
</evidence>
<dbReference type="PANTHER" id="PTHR12001:SF69">
    <property type="entry name" value="ALL TRANS-POLYPRENYL-DIPHOSPHATE SYNTHASE PDSS1"/>
    <property type="match status" value="1"/>
</dbReference>
<accession>A0A161LNV7</accession>
<keyword evidence="5" id="KW-0460">Magnesium</keyword>
<name>A0A161LNV7_9ACTN</name>
<dbReference type="Pfam" id="PF00348">
    <property type="entry name" value="polyprenyl_synt"/>
    <property type="match status" value="1"/>
</dbReference>
<evidence type="ECO:0000256" key="4">
    <source>
        <dbReference type="ARBA" id="ARBA00022723"/>
    </source>
</evidence>
<dbReference type="PROSITE" id="PS00444">
    <property type="entry name" value="POLYPRENYL_SYNTHASE_2"/>
    <property type="match status" value="1"/>
</dbReference>
<reference evidence="8" key="2">
    <citation type="submission" date="2016-04" db="EMBL/GenBank/DDBJ databases">
        <title>Planomonospora sphaerica JCM9374 whole genome shotgun sequence.</title>
        <authorList>
            <person name="Suzuki T."/>
            <person name="Dohra H."/>
            <person name="Kodani S."/>
        </authorList>
    </citation>
    <scope>NUCLEOTIDE SEQUENCE [LARGE SCALE GENOMIC DNA]</scope>
    <source>
        <strain evidence="8">JCM 9374</strain>
    </source>
</reference>
<keyword evidence="8" id="KW-1185">Reference proteome</keyword>
<dbReference type="GO" id="GO:0046872">
    <property type="term" value="F:metal ion binding"/>
    <property type="evidence" value="ECO:0007669"/>
    <property type="project" value="UniProtKB-KW"/>
</dbReference>
<evidence type="ECO:0000313" key="8">
    <source>
        <dbReference type="Proteomes" id="UP000077701"/>
    </source>
</evidence>
<dbReference type="CDD" id="cd00685">
    <property type="entry name" value="Trans_IPPS_HT"/>
    <property type="match status" value="1"/>
</dbReference>
<proteinExistence type="inferred from homology"/>
<dbReference type="PROSITE" id="PS00723">
    <property type="entry name" value="POLYPRENYL_SYNTHASE_1"/>
    <property type="match status" value="1"/>
</dbReference>
<dbReference type="SUPFAM" id="SSF48576">
    <property type="entry name" value="Terpenoid synthases"/>
    <property type="match status" value="1"/>
</dbReference>
<dbReference type="PANTHER" id="PTHR12001">
    <property type="entry name" value="GERANYLGERANYL PYROPHOSPHATE SYNTHASE"/>
    <property type="match status" value="1"/>
</dbReference>
<organism evidence="7 8">
    <name type="scientific">Planomonospora sphaerica</name>
    <dbReference type="NCBI Taxonomy" id="161355"/>
    <lineage>
        <taxon>Bacteria</taxon>
        <taxon>Bacillati</taxon>
        <taxon>Actinomycetota</taxon>
        <taxon>Actinomycetes</taxon>
        <taxon>Streptosporangiales</taxon>
        <taxon>Streptosporangiaceae</taxon>
        <taxon>Planomonospora</taxon>
    </lineage>
</organism>
<protein>
    <submittedName>
        <fullName evidence="7">Trans-hexaprenyltranstransferase</fullName>
    </submittedName>
</protein>
<keyword evidence="3 6" id="KW-0808">Transferase</keyword>
<dbReference type="InterPro" id="IPR000092">
    <property type="entry name" value="Polyprenyl_synt"/>
</dbReference>
<comment type="cofactor">
    <cofactor evidence="1">
        <name>Mg(2+)</name>
        <dbReference type="ChEBI" id="CHEBI:18420"/>
    </cofactor>
</comment>
<evidence type="ECO:0000256" key="5">
    <source>
        <dbReference type="ARBA" id="ARBA00022842"/>
    </source>
</evidence>
<evidence type="ECO:0000256" key="2">
    <source>
        <dbReference type="ARBA" id="ARBA00006706"/>
    </source>
</evidence>
<dbReference type="EMBL" id="BDCX01000007">
    <property type="protein sequence ID" value="GAT67656.1"/>
    <property type="molecule type" value="Genomic_DNA"/>
</dbReference>
<evidence type="ECO:0000256" key="1">
    <source>
        <dbReference type="ARBA" id="ARBA00001946"/>
    </source>
</evidence>
<dbReference type="GO" id="GO:0008299">
    <property type="term" value="P:isoprenoid biosynthetic process"/>
    <property type="evidence" value="ECO:0007669"/>
    <property type="project" value="InterPro"/>
</dbReference>
<evidence type="ECO:0000256" key="6">
    <source>
        <dbReference type="RuleBase" id="RU004466"/>
    </source>
</evidence>
<evidence type="ECO:0000256" key="3">
    <source>
        <dbReference type="ARBA" id="ARBA00022679"/>
    </source>
</evidence>
<dbReference type="AlphaFoldDB" id="A0A161LNV7"/>
<keyword evidence="4" id="KW-0479">Metal-binding</keyword>